<proteinExistence type="predicted"/>
<keyword evidence="3" id="KW-1185">Reference proteome</keyword>
<evidence type="ECO:0000313" key="3">
    <source>
        <dbReference type="Proteomes" id="UP001633002"/>
    </source>
</evidence>
<name>A0ABD3GYW0_9MARC</name>
<protein>
    <submittedName>
        <fullName evidence="2">Uncharacterized protein</fullName>
    </submittedName>
</protein>
<dbReference type="Proteomes" id="UP001633002">
    <property type="component" value="Unassembled WGS sequence"/>
</dbReference>
<feature type="compositionally biased region" description="Low complexity" evidence="1">
    <location>
        <begin position="274"/>
        <end position="296"/>
    </location>
</feature>
<organism evidence="2 3">
    <name type="scientific">Riccia sorocarpa</name>
    <dbReference type="NCBI Taxonomy" id="122646"/>
    <lineage>
        <taxon>Eukaryota</taxon>
        <taxon>Viridiplantae</taxon>
        <taxon>Streptophyta</taxon>
        <taxon>Embryophyta</taxon>
        <taxon>Marchantiophyta</taxon>
        <taxon>Marchantiopsida</taxon>
        <taxon>Marchantiidae</taxon>
        <taxon>Marchantiales</taxon>
        <taxon>Ricciaceae</taxon>
        <taxon>Riccia</taxon>
    </lineage>
</organism>
<evidence type="ECO:0000256" key="1">
    <source>
        <dbReference type="SAM" id="MobiDB-lite"/>
    </source>
</evidence>
<accession>A0ABD3GYW0</accession>
<gene>
    <name evidence="2" type="ORF">R1sor_002180</name>
</gene>
<reference evidence="2 3" key="1">
    <citation type="submission" date="2024-09" db="EMBL/GenBank/DDBJ databases">
        <title>Chromosome-scale assembly of Riccia sorocarpa.</title>
        <authorList>
            <person name="Paukszto L."/>
        </authorList>
    </citation>
    <scope>NUCLEOTIDE SEQUENCE [LARGE SCALE GENOMIC DNA]</scope>
    <source>
        <strain evidence="2">LP-2024</strain>
        <tissue evidence="2">Aerial parts of the thallus</tissue>
    </source>
</reference>
<dbReference type="AlphaFoldDB" id="A0ABD3GYW0"/>
<feature type="region of interest" description="Disordered" evidence="1">
    <location>
        <begin position="172"/>
        <end position="328"/>
    </location>
</feature>
<feature type="region of interest" description="Disordered" evidence="1">
    <location>
        <begin position="131"/>
        <end position="160"/>
    </location>
</feature>
<sequence>MAGQQWPLPCDIKMEIELHNDPTASWVVDYFKRGRNPPEIILRVKGEEVAGKETKTKELGIVCFTRPVESGLRCSRISRSRELSCPWRRGNTMIFFQRLGKVAHALIFKKHSDKKFDFADYMQRKGLKITLPSTDKDPLESGGAGTSTSGEGSKKLKGKADVPAKKLKVVGGVPPKKKATGTVRIGPKPAIGTEQAQSQATGTEQAPKLKIGPTPVGSKQKTGTPLNREHTKKKLGTPGITPEANLISGTSADTTGKKPKSVKIIPPTQPQPSVPSTLPSKVGSSSRRTSSTANASDADIARNSPQQSVQPPTVNTDGHSGDGGSVVDSAKKNLQVVEYINESGDEDDTSTKTKKRKAVAVLEKKSGFQPERHVVETDQVAADVKMQLDPKSKDQFKPEFEELRQWFPLGDKLVYASISQLTDPDATAVYRPCSIRHVAKIQDSMIGSTDTPQPATVVPYELASIGKKLFLNLLTMKELKAHIKTSLSGSRLLLMPRTSRM</sequence>
<comment type="caution">
    <text evidence="2">The sequence shown here is derived from an EMBL/GenBank/DDBJ whole genome shotgun (WGS) entry which is preliminary data.</text>
</comment>
<evidence type="ECO:0000313" key="2">
    <source>
        <dbReference type="EMBL" id="KAL3684158.1"/>
    </source>
</evidence>
<feature type="compositionally biased region" description="Polar residues" evidence="1">
    <location>
        <begin position="303"/>
        <end position="316"/>
    </location>
</feature>
<feature type="compositionally biased region" description="Polar residues" evidence="1">
    <location>
        <begin position="194"/>
        <end position="204"/>
    </location>
</feature>
<dbReference type="EMBL" id="JBJQOH010000006">
    <property type="protein sequence ID" value="KAL3684158.1"/>
    <property type="molecule type" value="Genomic_DNA"/>
</dbReference>